<keyword evidence="8" id="KW-1133">Transmembrane helix</keyword>
<dbReference type="GO" id="GO:0003743">
    <property type="term" value="F:translation initiation factor activity"/>
    <property type="evidence" value="ECO:0007669"/>
    <property type="project" value="UniProtKB-UniRule"/>
</dbReference>
<feature type="compositionally biased region" description="Low complexity" evidence="13">
    <location>
        <begin position="132"/>
        <end position="142"/>
    </location>
</feature>
<evidence type="ECO:0000256" key="9">
    <source>
        <dbReference type="ARBA" id="ARBA00023054"/>
    </source>
</evidence>
<accession>A0AAD4DK71</accession>
<dbReference type="GO" id="GO:0001732">
    <property type="term" value="P:formation of cytoplasmic translation initiation complex"/>
    <property type="evidence" value="ECO:0007669"/>
    <property type="project" value="UniProtKB-UniRule"/>
</dbReference>
<dbReference type="GO" id="GO:0043614">
    <property type="term" value="C:multi-eIF complex"/>
    <property type="evidence" value="ECO:0007669"/>
    <property type="project" value="TreeGrafter"/>
</dbReference>
<dbReference type="GO" id="GO:0003729">
    <property type="term" value="F:mRNA binding"/>
    <property type="evidence" value="ECO:0007669"/>
    <property type="project" value="TreeGrafter"/>
</dbReference>
<dbReference type="SMART" id="SM00088">
    <property type="entry name" value="PINT"/>
    <property type="match status" value="1"/>
</dbReference>
<dbReference type="Gene3D" id="1.50.40.10">
    <property type="entry name" value="Mitochondrial carrier domain"/>
    <property type="match status" value="1"/>
</dbReference>
<comment type="similarity">
    <text evidence="11">Belongs to the eIF-3 subunit A family.</text>
</comment>
<dbReference type="Pfam" id="PF03364">
    <property type="entry name" value="Polyketide_cyc"/>
    <property type="match status" value="1"/>
</dbReference>
<feature type="region of interest" description="Disordered" evidence="13">
    <location>
        <begin position="1"/>
        <end position="31"/>
    </location>
</feature>
<sequence length="1939" mass="217515">MASGFNFPPPAGAPNANSSTPLRPYYGSPLDSPLQQYYQHTSQLEEELAAHSELNSQEAARELLSYGMIKYLTLAIATPFENAQTLLQVQYLPNDDGSSGSNNDDSQAAEERRDEDFRRAQEEAEEEEYFNSGSSSGGYYSSNPRRGGASAEDFPASRSNANRLDPSAAVFHGRKDIDQSGYLIRSDVYDDDSRPAFQLAPIEGGVWRTVTDLVKHPTEGWFSLWKGQYTNWVYEILHLFAQPTLEATLNDTFDLYDDTIPLVHLDRFGPNMATMVTSHLVVGLILSPLELVRTRLVVQTADPSQKKYSGMLNCISTIISEEGVSALWGGVNLVPTVLYHTLTPLITNSIPLVIDRVFNISSSDSPLLYSVAELGLETLDLLIRLPLETVRKRLQIQIQAKIPGKRYETVVETRKRPYAGVVDCVYKIIQEEGGQHKRLSRKKSDDGEVTFVDRPWYSSWGVRGLYTGLGMHLTSNLAMFVVGAVTNLQDDGDDCVIRSKLLFLLYPNLRHPPPPMAPFAKPESVLRRADELIAVGQHAAALEALHDVIISKRSRSVPLVSLEPIMLKFVELCVSLRKGKIAKEGLHQYKNISQNTSIATIELVIRKFIQLSEEKVQEAQAKADQITLDGLDDLEATETPESILLSTVSGEKNKDRTDRAVVTPWLKFLWEAYRTVLDILRNNARLEALYQTTAHQAFQFCLKYTRKTEFRRLCDLLRNHLQNIAKYAHQPHSINLNEPESLQRHLDTRFQQLNGAAELELWQEAFRSVEDIHNLMTMSKKMPKPFMMANYYEKLTKIFMVSDNYLFHAAAWNKYYTLVKTQNKSVTDEEQTRMASLALLSALAIPVVSSKDSGYEVDESKNKSHRLAALLGLNRSPNRAGLLKEALSKNILKHVRPELRELYNILEVQFHPLSICKKIEPIMTKLAEDPELVKYVKPLHQVILTRLFQQLSQVYTTVKLDFVIQLASFAAPFNYDSATIEKFIMQGCKKGELSIRIDHATQSLTFETDLFAVDNKTVTDGPVLQSLPADLMRTQLTRLATCLNTTVTMISPEIVEAKKEAKKAAFMKALVGMQEEHKLALERKAIIERKKELIETMLARKEEEAREKALRIQAEQEALKVRLAEERRKREEDRIRAEQEAIRKTESLKLAESLKNKVGVELNDEDLDNLDKDKLVAIQIKQLEKEKSEMATRTKAIGKRLDHVERAMRLEERPLLAKDYERQQRADRVYHDAAVKAHHDTAAAKHAHELMLKKRMAKIVDDYRKTRQEMEERREEEFAHRREAARVRIEEEKARRIQQYRERKAENEARKIREEKERAEREAEAARRAEEEEKRRVERAAQAAKEREEYEEKRQQLDLMAARQREKEAAIEARLSGSRTGSAAPVTPPRFVPSSSGGEKPSWRERVAAKEAAAASGEAPAPAPAPTGAYRPPGVRSSEPARAPEPARREPPRREPAPREEEQPSARPRLFGAAAGGGGGGWREREAAKKAAGQQISSVNRIRNQDTAAMRNLIMTTTPCHRNALHTCIYSSTPSLRRSNILLSTTITATAPAARSNTNGRRLFITLPKLPQLPNLLKPLSSSRHYKDRTLLKYSQQEFYDLVANVDDYHKFLPWCTYSKMSAPLPLGSESGTKSGSGRAGSDIGVIKGGGEVTVRHGELGIGFNSLQERYVSTVTNQEPWMVRAVSYDSKLFKELSTTWRFTPNIPKTTTLEATMDQEVQEAQLLTRPAAVGDEDEREVMTPELMISSSGSTAEKPSTPTEAAPIPAPAPAATIETLMEKQPPSHYFTAAAVFGEAALPHLKMNQTVTPLPSPSSTLPSAAMPSPNIPTGGQSASAKESPLTSPDPATAAVPTTSPHSPTPSLRSPSAQQVILQRTASPSNLATMKPSDYPSCWIDFEIEFEFASPVHASMSSLFFDQVSKEMLAAFVKRAEVLYGQR</sequence>
<keyword evidence="16" id="KW-1185">Reference proteome</keyword>
<evidence type="ECO:0000313" key="15">
    <source>
        <dbReference type="EMBL" id="KAG0280365.1"/>
    </source>
</evidence>
<dbReference type="GO" id="GO:0071540">
    <property type="term" value="C:eukaryotic translation initiation factor 3 complex, eIF3e"/>
    <property type="evidence" value="ECO:0007669"/>
    <property type="project" value="TreeGrafter"/>
</dbReference>
<dbReference type="PANTHER" id="PTHR14005">
    <property type="entry name" value="EUKARYOTIC TRANSLATION INITIATION FACTOR 3, THETA SUBUNIT"/>
    <property type="match status" value="1"/>
</dbReference>
<dbReference type="SUPFAM" id="SSF55961">
    <property type="entry name" value="Bet v1-like"/>
    <property type="match status" value="1"/>
</dbReference>
<keyword evidence="6 11" id="KW-0694">RNA-binding</keyword>
<dbReference type="InterPro" id="IPR005031">
    <property type="entry name" value="COQ10_START"/>
</dbReference>
<dbReference type="PROSITE" id="PS50920">
    <property type="entry name" value="SOLCAR"/>
    <property type="match status" value="1"/>
</dbReference>
<feature type="compositionally biased region" description="Basic and acidic residues" evidence="13">
    <location>
        <begin position="1445"/>
        <end position="1464"/>
    </location>
</feature>
<dbReference type="InterPro" id="IPR054711">
    <property type="entry name" value="eIF3a_PCI_TPR-like"/>
</dbReference>
<protein>
    <recommendedName>
        <fullName evidence="11">Eukaryotic translation initiation factor 3 subunit A</fullName>
        <shortName evidence="11">eIF3a</shortName>
    </recommendedName>
    <alternativeName>
        <fullName evidence="11">Eukaryotic translation initiation factor 3 110 kDa subunit homolog</fullName>
        <shortName evidence="11">eIF3 p110</shortName>
    </alternativeName>
    <alternativeName>
        <fullName evidence="11">Translation initiation factor eIF3, p110 subunit homolog</fullName>
    </alternativeName>
</protein>
<keyword evidence="3 11" id="KW-0963">Cytoplasm</keyword>
<comment type="subunit">
    <text evidence="11">Component of the eukaryotic translation initiation factor 3 (eIF-3) complex.</text>
</comment>
<dbReference type="PANTHER" id="PTHR14005:SF0">
    <property type="entry name" value="EUKARYOTIC TRANSLATION INITIATION FACTOR 3 SUBUNIT A"/>
    <property type="match status" value="1"/>
</dbReference>
<evidence type="ECO:0000259" key="14">
    <source>
        <dbReference type="PROSITE" id="PS50250"/>
    </source>
</evidence>
<evidence type="ECO:0000256" key="3">
    <source>
        <dbReference type="ARBA" id="ARBA00022490"/>
    </source>
</evidence>
<dbReference type="GO" id="GO:0033290">
    <property type="term" value="C:eukaryotic 48S preinitiation complex"/>
    <property type="evidence" value="ECO:0007669"/>
    <property type="project" value="UniProtKB-UniRule"/>
</dbReference>
<feature type="compositionally biased region" description="Low complexity" evidence="13">
    <location>
        <begin position="1814"/>
        <end position="1825"/>
    </location>
</feature>
<evidence type="ECO:0000256" key="1">
    <source>
        <dbReference type="ARBA" id="ARBA00004141"/>
    </source>
</evidence>
<feature type="compositionally biased region" description="Basic and acidic residues" evidence="13">
    <location>
        <begin position="109"/>
        <end position="122"/>
    </location>
</feature>
<evidence type="ECO:0000256" key="11">
    <source>
        <dbReference type="HAMAP-Rule" id="MF_03000"/>
    </source>
</evidence>
<name>A0AAD4DK71_9FUNG</name>
<dbReference type="Proteomes" id="UP001194580">
    <property type="component" value="Unassembled WGS sequence"/>
</dbReference>
<dbReference type="HAMAP" id="MF_03000">
    <property type="entry name" value="eIF3a"/>
    <property type="match status" value="1"/>
</dbReference>
<feature type="compositionally biased region" description="Low complexity" evidence="13">
    <location>
        <begin position="1410"/>
        <end position="1441"/>
    </location>
</feature>
<feature type="region of interest" description="Disordered" evidence="13">
    <location>
        <begin position="93"/>
        <end position="161"/>
    </location>
</feature>
<organism evidence="15 16">
    <name type="scientific">Linnemannia exigua</name>
    <dbReference type="NCBI Taxonomy" id="604196"/>
    <lineage>
        <taxon>Eukaryota</taxon>
        <taxon>Fungi</taxon>
        <taxon>Fungi incertae sedis</taxon>
        <taxon>Mucoromycota</taxon>
        <taxon>Mortierellomycotina</taxon>
        <taxon>Mortierellomycetes</taxon>
        <taxon>Mortierellales</taxon>
        <taxon>Mortierellaceae</taxon>
        <taxon>Linnemannia</taxon>
    </lineage>
</organism>
<dbReference type="InterPro" id="IPR000717">
    <property type="entry name" value="PCI_dom"/>
</dbReference>
<dbReference type="Pfam" id="PF01399">
    <property type="entry name" value="PCI"/>
    <property type="match status" value="1"/>
</dbReference>
<evidence type="ECO:0000313" key="16">
    <source>
        <dbReference type="Proteomes" id="UP001194580"/>
    </source>
</evidence>
<dbReference type="EMBL" id="JAAAIL010000069">
    <property type="protein sequence ID" value="KAG0280365.1"/>
    <property type="molecule type" value="Genomic_DNA"/>
</dbReference>
<dbReference type="GO" id="GO:0016020">
    <property type="term" value="C:membrane"/>
    <property type="evidence" value="ECO:0007669"/>
    <property type="project" value="UniProtKB-SubCell"/>
</dbReference>
<proteinExistence type="inferred from homology"/>
<dbReference type="InterPro" id="IPR023393">
    <property type="entry name" value="START-like_dom_sf"/>
</dbReference>
<comment type="caution">
    <text evidence="15">The sequence shown here is derived from an EMBL/GenBank/DDBJ whole genome shotgun (WGS) entry which is preliminary data.</text>
</comment>
<reference evidence="15" key="1">
    <citation type="journal article" date="2020" name="Fungal Divers.">
        <title>Resolving the Mortierellaceae phylogeny through synthesis of multi-gene phylogenetics and phylogenomics.</title>
        <authorList>
            <person name="Vandepol N."/>
            <person name="Liber J."/>
            <person name="Desiro A."/>
            <person name="Na H."/>
            <person name="Kennedy M."/>
            <person name="Barry K."/>
            <person name="Grigoriev I.V."/>
            <person name="Miller A.N."/>
            <person name="O'Donnell K."/>
            <person name="Stajich J.E."/>
            <person name="Bonito G."/>
        </authorList>
    </citation>
    <scope>NUCLEOTIDE SEQUENCE</scope>
    <source>
        <strain evidence="15">NRRL 28262</strain>
    </source>
</reference>
<evidence type="ECO:0000256" key="12">
    <source>
        <dbReference type="PROSITE-ProRule" id="PRU00282"/>
    </source>
</evidence>
<evidence type="ECO:0000256" key="6">
    <source>
        <dbReference type="ARBA" id="ARBA00022884"/>
    </source>
</evidence>
<keyword evidence="4 11" id="KW-0396">Initiation factor</keyword>
<feature type="region of interest" description="Disordered" evidence="13">
    <location>
        <begin position="1301"/>
        <end position="1320"/>
    </location>
</feature>
<dbReference type="Pfam" id="PF00153">
    <property type="entry name" value="Mito_carr"/>
    <property type="match status" value="1"/>
</dbReference>
<gene>
    <name evidence="11 15" type="primary">TIF32</name>
    <name evidence="15" type="ORF">BGZ95_010375</name>
</gene>
<keyword evidence="9 11" id="KW-0175">Coiled coil</keyword>
<dbReference type="Gene3D" id="3.30.530.20">
    <property type="match status" value="2"/>
</dbReference>
<evidence type="ECO:0000256" key="7">
    <source>
        <dbReference type="ARBA" id="ARBA00022917"/>
    </source>
</evidence>
<feature type="region of interest" description="Disordered" evidence="13">
    <location>
        <begin position="1363"/>
        <end position="1496"/>
    </location>
</feature>
<dbReference type="InterPro" id="IPR023395">
    <property type="entry name" value="MCP_dom_sf"/>
</dbReference>
<comment type="subcellular location">
    <subcellularLocation>
        <location evidence="2 11">Cytoplasm</location>
    </subcellularLocation>
    <subcellularLocation>
        <location evidence="1">Membrane</location>
        <topology evidence="1">Multi-pass membrane protein</topology>
    </subcellularLocation>
</comment>
<dbReference type="SUPFAM" id="SSF103506">
    <property type="entry name" value="Mitochondrial carrier"/>
    <property type="match status" value="1"/>
</dbReference>
<feature type="compositionally biased region" description="Polar residues" evidence="13">
    <location>
        <begin position="1828"/>
        <end position="1837"/>
    </location>
</feature>
<evidence type="ECO:0000256" key="13">
    <source>
        <dbReference type="SAM" id="MobiDB-lite"/>
    </source>
</evidence>
<evidence type="ECO:0000256" key="10">
    <source>
        <dbReference type="ARBA" id="ARBA00023136"/>
    </source>
</evidence>
<dbReference type="GO" id="GO:0071541">
    <property type="term" value="C:eukaryotic translation initiation factor 3 complex, eIF3m"/>
    <property type="evidence" value="ECO:0007669"/>
    <property type="project" value="TreeGrafter"/>
</dbReference>
<evidence type="ECO:0000256" key="8">
    <source>
        <dbReference type="ARBA" id="ARBA00022989"/>
    </source>
</evidence>
<feature type="repeat" description="Solcar" evidence="12">
    <location>
        <begin position="266"/>
        <end position="356"/>
    </location>
</feature>
<evidence type="ECO:0000256" key="5">
    <source>
        <dbReference type="ARBA" id="ARBA00022692"/>
    </source>
</evidence>
<dbReference type="GO" id="GO:0002188">
    <property type="term" value="P:translation reinitiation"/>
    <property type="evidence" value="ECO:0007669"/>
    <property type="project" value="TreeGrafter"/>
</dbReference>
<dbReference type="FunFam" id="1.25.40.860:FF:000003">
    <property type="entry name" value="Eukaryotic translation initiation factor 3 subunit A"/>
    <property type="match status" value="1"/>
</dbReference>
<dbReference type="Gene3D" id="1.25.40.860">
    <property type="match status" value="2"/>
</dbReference>
<dbReference type="GO" id="GO:0016282">
    <property type="term" value="C:eukaryotic 43S preinitiation complex"/>
    <property type="evidence" value="ECO:0007669"/>
    <property type="project" value="UniProtKB-UniRule"/>
</dbReference>
<dbReference type="Pfam" id="PF22591">
    <property type="entry name" value="eIF3a_PCI_TPR-like"/>
    <property type="match status" value="1"/>
</dbReference>
<feature type="compositionally biased region" description="Low complexity" evidence="13">
    <location>
        <begin position="94"/>
        <end position="106"/>
    </location>
</feature>
<dbReference type="InterPro" id="IPR018108">
    <property type="entry name" value="MCP_transmembrane"/>
</dbReference>
<evidence type="ECO:0000256" key="2">
    <source>
        <dbReference type="ARBA" id="ARBA00004496"/>
    </source>
</evidence>
<dbReference type="PROSITE" id="PS50250">
    <property type="entry name" value="PCI"/>
    <property type="match status" value="1"/>
</dbReference>
<keyword evidence="10 12" id="KW-0472">Membrane</keyword>
<feature type="domain" description="PCI" evidence="14">
    <location>
        <begin position="831"/>
        <end position="1011"/>
    </location>
</feature>
<feature type="region of interest" description="Disordered" evidence="13">
    <location>
        <begin position="1806"/>
        <end position="1870"/>
    </location>
</feature>
<evidence type="ECO:0000256" key="4">
    <source>
        <dbReference type="ARBA" id="ARBA00022540"/>
    </source>
</evidence>
<feature type="compositionally biased region" description="Low complexity" evidence="13">
    <location>
        <begin position="1843"/>
        <end position="1868"/>
    </location>
</feature>
<feature type="coiled-coil region" evidence="11">
    <location>
        <begin position="1084"/>
        <end position="1148"/>
    </location>
</feature>
<dbReference type="InterPro" id="IPR027512">
    <property type="entry name" value="EIF3A"/>
</dbReference>
<dbReference type="Gene3D" id="4.10.860.10">
    <property type="entry name" value="UVR domain"/>
    <property type="match status" value="1"/>
</dbReference>
<keyword evidence="7 11" id="KW-0648">Protein biosynthesis</keyword>
<comment type="function">
    <text evidence="11">RNA-binding component of the eukaryotic translation initiation factor 3 (eIF-3) complex, which is involved in protein synthesis of a specialized repertoire of mRNAs and, together with other initiation factors, stimulates binding of mRNA and methionyl-tRNAi to the 40S ribosome. The eIF-3 complex specifically targets and initiates translation of a subset of mRNAs involved in cell proliferation.</text>
</comment>
<keyword evidence="5 12" id="KW-0812">Transmembrane</keyword>
<dbReference type="FunFam" id="4.10.860.10:FF:000001">
    <property type="entry name" value="Eukaryotic translation initiation factor 3 subunit A"/>
    <property type="match status" value="1"/>
</dbReference>